<evidence type="ECO:0000313" key="3">
    <source>
        <dbReference type="RefSeq" id="XP_004707435.1"/>
    </source>
</evidence>
<dbReference type="Proteomes" id="UP000694863">
    <property type="component" value="Unplaced"/>
</dbReference>
<gene>
    <name evidence="3" type="primary">LOC101649827</name>
</gene>
<dbReference type="PANTHER" id="PTHR37884">
    <property type="entry name" value="SEPTIN 4"/>
    <property type="match status" value="1"/>
</dbReference>
<keyword evidence="2" id="KW-1185">Reference proteome</keyword>
<organism evidence="2 3">
    <name type="scientific">Echinops telfairi</name>
    <name type="common">Lesser hedgehog tenrec</name>
    <dbReference type="NCBI Taxonomy" id="9371"/>
    <lineage>
        <taxon>Eukaryota</taxon>
        <taxon>Metazoa</taxon>
        <taxon>Chordata</taxon>
        <taxon>Craniata</taxon>
        <taxon>Vertebrata</taxon>
        <taxon>Euteleostomi</taxon>
        <taxon>Mammalia</taxon>
        <taxon>Eutheria</taxon>
        <taxon>Afrotheria</taxon>
        <taxon>Tenrecidae</taxon>
        <taxon>Tenrecinae</taxon>
        <taxon>Echinops</taxon>
    </lineage>
</organism>
<feature type="compositionally biased region" description="Pro residues" evidence="1">
    <location>
        <begin position="464"/>
        <end position="484"/>
    </location>
</feature>
<sequence>MGSSQRGTVYHLVKTNKTGSKVAVATHKGAEVSSAAPHRGHGSSVTSHHRSIANSLTSPPSRKSEAGQHTTTDYARSFSPPSGPSVRASVPRGIESQSRTRSEASRQSSSPQKGQRTQSISHNVTLHRSVNAPREEATLRAAGHESSQRSWLPTDDRANRRLSFVDEKDTLEGLQEEERPSKVQNPQGVRVPRRVSLYPKDEAVQTDLPRRIAPTDARPPEHGSSRASVEPRAAQRRTPGPEIDVDAQTACYSAAKALQKNAKMESSLKLSMLRESGAGHRRRTEVEPTLKNANAIYTEPKATTKLTLSSEVESNPKPAAREGELSRRVTISKAPQRLVARPVALESSGRSSTFLTPEPICKPHTQRTPETVHTAAAPSRKPCVHMELGLTPRPLPPRSLPRYGPDSSWWPLLNPDFEMPSSRPVTPDFEPLSPAPLESLLSFFEKDSSPFTEDVLFSREVASPPQPPAPEASPSPPPPSPPPVAATKRSSAGLPLRDELQAPKRTAPQPIQSFSAFFLDVSEEMYNRVIWWLKGLCSSLSWVRCGSLARAGRGGGRFCVYRVC</sequence>
<dbReference type="GeneID" id="101649827"/>
<feature type="compositionally biased region" description="Polar residues" evidence="1">
    <location>
        <begin position="105"/>
        <end position="128"/>
    </location>
</feature>
<name>A0ABM0ITP4_ECHTE</name>
<feature type="region of interest" description="Disordered" evidence="1">
    <location>
        <begin position="17"/>
        <end position="244"/>
    </location>
</feature>
<proteinExistence type="predicted"/>
<accession>A0ABM0ITP4</accession>
<feature type="region of interest" description="Disordered" evidence="1">
    <location>
        <begin position="461"/>
        <end position="492"/>
    </location>
</feature>
<dbReference type="InterPro" id="IPR027979">
    <property type="entry name" value="DUF4655"/>
</dbReference>
<feature type="compositionally biased region" description="Polar residues" evidence="1">
    <location>
        <begin position="52"/>
        <end position="74"/>
    </location>
</feature>
<feature type="region of interest" description="Disordered" evidence="1">
    <location>
        <begin position="349"/>
        <end position="378"/>
    </location>
</feature>
<dbReference type="PANTHER" id="PTHR37884:SF1">
    <property type="entry name" value="SEPTIN 4"/>
    <property type="match status" value="1"/>
</dbReference>
<feature type="compositionally biased region" description="Basic and acidic residues" evidence="1">
    <location>
        <begin position="133"/>
        <end position="147"/>
    </location>
</feature>
<evidence type="ECO:0000256" key="1">
    <source>
        <dbReference type="SAM" id="MobiDB-lite"/>
    </source>
</evidence>
<reference evidence="3" key="1">
    <citation type="submission" date="2025-08" db="UniProtKB">
        <authorList>
            <consortium name="RefSeq"/>
        </authorList>
    </citation>
    <scope>IDENTIFICATION</scope>
</reference>
<evidence type="ECO:0000313" key="2">
    <source>
        <dbReference type="Proteomes" id="UP000694863"/>
    </source>
</evidence>
<feature type="compositionally biased region" description="Basic and acidic residues" evidence="1">
    <location>
        <begin position="154"/>
        <end position="181"/>
    </location>
</feature>
<protein>
    <submittedName>
        <fullName evidence="3">LOW QUALITY PROTEIN: uncharacterized protein C17orf47 homolog</fullName>
    </submittedName>
</protein>
<dbReference type="RefSeq" id="XP_004707435.1">
    <property type="nucleotide sequence ID" value="XM_004707378.1"/>
</dbReference>
<dbReference type="Pfam" id="PF15548">
    <property type="entry name" value="DUF4655"/>
    <property type="match status" value="1"/>
</dbReference>